<feature type="domain" description="Alanyl-transfer RNA synthetases family profile" evidence="12">
    <location>
        <begin position="1"/>
        <end position="715"/>
    </location>
</feature>
<dbReference type="FunFam" id="3.10.310.40:FF:000001">
    <property type="entry name" value="Alanine--tRNA ligase"/>
    <property type="match status" value="1"/>
</dbReference>
<keyword evidence="4 11" id="KW-0479">Metal-binding</keyword>
<dbReference type="InterPro" id="IPR018163">
    <property type="entry name" value="Thr/Ala-tRNA-synth_IIc_edit"/>
</dbReference>
<keyword evidence="8 11" id="KW-0694">RNA-binding</keyword>
<dbReference type="KEGG" id="fsn:GS03_00136"/>
<feature type="binding site" evidence="11">
    <location>
        <position position="676"/>
    </location>
    <ligand>
        <name>Zn(2+)</name>
        <dbReference type="ChEBI" id="CHEBI:29105"/>
    </ligand>
</feature>
<dbReference type="NCBIfam" id="TIGR00344">
    <property type="entry name" value="alaS"/>
    <property type="match status" value="1"/>
</dbReference>
<dbReference type="Gene3D" id="3.30.930.10">
    <property type="entry name" value="Bira Bifunctional Protein, Domain 2"/>
    <property type="match status" value="1"/>
</dbReference>
<dbReference type="InterPro" id="IPR050058">
    <property type="entry name" value="Ala-tRNA_ligase"/>
</dbReference>
<dbReference type="Gene3D" id="3.30.54.20">
    <property type="match status" value="1"/>
</dbReference>
<dbReference type="FunFam" id="3.30.54.20:FF:000001">
    <property type="entry name" value="Alanine--tRNA ligase"/>
    <property type="match status" value="1"/>
</dbReference>
<keyword evidence="9 11" id="KW-0648">Protein biosynthesis</keyword>
<dbReference type="Proteomes" id="UP000296862">
    <property type="component" value="Chromosome"/>
</dbReference>
<dbReference type="GO" id="GO:0006419">
    <property type="term" value="P:alanyl-tRNA aminoacylation"/>
    <property type="evidence" value="ECO:0007669"/>
    <property type="project" value="UniProtKB-UniRule"/>
</dbReference>
<dbReference type="SUPFAM" id="SSF55186">
    <property type="entry name" value="ThrRS/AlaRS common domain"/>
    <property type="match status" value="1"/>
</dbReference>
<dbReference type="Pfam" id="PF01411">
    <property type="entry name" value="tRNA-synt_2c"/>
    <property type="match status" value="1"/>
</dbReference>
<dbReference type="PRINTS" id="PR00980">
    <property type="entry name" value="TRNASYNTHALA"/>
</dbReference>
<dbReference type="Gene3D" id="2.40.30.130">
    <property type="match status" value="1"/>
</dbReference>
<dbReference type="InterPro" id="IPR023033">
    <property type="entry name" value="Ala_tRNA_ligase_euk/bac"/>
</dbReference>
<dbReference type="SMART" id="SM00863">
    <property type="entry name" value="tRNA_SAD"/>
    <property type="match status" value="1"/>
</dbReference>
<evidence type="ECO:0000256" key="7">
    <source>
        <dbReference type="ARBA" id="ARBA00022840"/>
    </source>
</evidence>
<feature type="binding site" evidence="11">
    <location>
        <position position="672"/>
    </location>
    <ligand>
        <name>Zn(2+)</name>
        <dbReference type="ChEBI" id="CHEBI:29105"/>
    </ligand>
</feature>
<comment type="catalytic activity">
    <reaction evidence="11">
        <text>tRNA(Ala) + L-alanine + ATP = L-alanyl-tRNA(Ala) + AMP + diphosphate</text>
        <dbReference type="Rhea" id="RHEA:12540"/>
        <dbReference type="Rhea" id="RHEA-COMP:9657"/>
        <dbReference type="Rhea" id="RHEA-COMP:9923"/>
        <dbReference type="ChEBI" id="CHEBI:30616"/>
        <dbReference type="ChEBI" id="CHEBI:33019"/>
        <dbReference type="ChEBI" id="CHEBI:57972"/>
        <dbReference type="ChEBI" id="CHEBI:78442"/>
        <dbReference type="ChEBI" id="CHEBI:78497"/>
        <dbReference type="ChEBI" id="CHEBI:456215"/>
        <dbReference type="EC" id="6.1.1.7"/>
    </reaction>
</comment>
<keyword evidence="7 11" id="KW-0067">ATP-binding</keyword>
<dbReference type="HAMAP" id="MF_00036_B">
    <property type="entry name" value="Ala_tRNA_synth_B"/>
    <property type="match status" value="1"/>
</dbReference>
<dbReference type="Pfam" id="PF07973">
    <property type="entry name" value="tRNA_SAD"/>
    <property type="match status" value="1"/>
</dbReference>
<keyword evidence="11" id="KW-0963">Cytoplasm</keyword>
<dbReference type="PROSITE" id="PS50860">
    <property type="entry name" value="AA_TRNA_LIGASE_II_ALA"/>
    <property type="match status" value="1"/>
</dbReference>
<organism evidence="13 14">
    <name type="scientific">Flavobacterium sangjuense</name>
    <dbReference type="NCBI Taxonomy" id="2518177"/>
    <lineage>
        <taxon>Bacteria</taxon>
        <taxon>Pseudomonadati</taxon>
        <taxon>Bacteroidota</taxon>
        <taxon>Flavobacteriia</taxon>
        <taxon>Flavobacteriales</taxon>
        <taxon>Flavobacteriaceae</taxon>
        <taxon>Flavobacterium</taxon>
    </lineage>
</organism>
<dbReference type="GO" id="GO:0000049">
    <property type="term" value="F:tRNA binding"/>
    <property type="evidence" value="ECO:0007669"/>
    <property type="project" value="UniProtKB-KW"/>
</dbReference>
<evidence type="ECO:0000313" key="14">
    <source>
        <dbReference type="Proteomes" id="UP000296862"/>
    </source>
</evidence>
<dbReference type="InterPro" id="IPR012947">
    <property type="entry name" value="tRNA_SAD"/>
</dbReference>
<dbReference type="InterPro" id="IPR018162">
    <property type="entry name" value="Ala-tRNA-ligase_IIc_anticod-bd"/>
</dbReference>
<dbReference type="EC" id="6.1.1.7" evidence="11"/>
<feature type="binding site" evidence="11">
    <location>
        <position position="574"/>
    </location>
    <ligand>
        <name>Zn(2+)</name>
        <dbReference type="ChEBI" id="CHEBI:29105"/>
    </ligand>
</feature>
<evidence type="ECO:0000256" key="10">
    <source>
        <dbReference type="ARBA" id="ARBA00023146"/>
    </source>
</evidence>
<dbReference type="InterPro" id="IPR018164">
    <property type="entry name" value="Ala-tRNA-synth_IIc_N"/>
</dbReference>
<evidence type="ECO:0000256" key="3">
    <source>
        <dbReference type="ARBA" id="ARBA00022598"/>
    </source>
</evidence>
<accession>A0A4P7PPX0</accession>
<keyword evidence="6 11" id="KW-0862">Zinc</keyword>
<dbReference type="FunFam" id="3.30.930.10:FF:000011">
    <property type="entry name" value="Alanine--tRNA ligase, cytoplasmic"/>
    <property type="match status" value="1"/>
</dbReference>
<dbReference type="FunFam" id="3.30.980.10:FF:000004">
    <property type="entry name" value="Alanine--tRNA ligase, cytoplasmic"/>
    <property type="match status" value="1"/>
</dbReference>
<dbReference type="GO" id="GO:0005524">
    <property type="term" value="F:ATP binding"/>
    <property type="evidence" value="ECO:0007669"/>
    <property type="project" value="UniProtKB-UniRule"/>
</dbReference>
<dbReference type="EMBL" id="CP038810">
    <property type="protein sequence ID" value="QBZ96659.1"/>
    <property type="molecule type" value="Genomic_DNA"/>
</dbReference>
<dbReference type="OrthoDB" id="9803884at2"/>
<dbReference type="GO" id="GO:0008270">
    <property type="term" value="F:zinc ion binding"/>
    <property type="evidence" value="ECO:0007669"/>
    <property type="project" value="UniProtKB-UniRule"/>
</dbReference>
<comment type="cofactor">
    <cofactor evidence="11">
        <name>Zn(2+)</name>
        <dbReference type="ChEBI" id="CHEBI:29105"/>
    </cofactor>
    <text evidence="11">Binds 1 zinc ion per subunit.</text>
</comment>
<keyword evidence="5 11" id="KW-0547">Nucleotide-binding</keyword>
<dbReference type="SUPFAM" id="SSF101353">
    <property type="entry name" value="Putative anticodon-binding domain of alanyl-tRNA synthetase (AlaRS)"/>
    <property type="match status" value="1"/>
</dbReference>
<dbReference type="SUPFAM" id="SSF50447">
    <property type="entry name" value="Translation proteins"/>
    <property type="match status" value="1"/>
</dbReference>
<dbReference type="InterPro" id="IPR002318">
    <property type="entry name" value="Ala-tRNA-lgiase_IIc"/>
</dbReference>
<evidence type="ECO:0000256" key="11">
    <source>
        <dbReference type="HAMAP-Rule" id="MF_00036"/>
    </source>
</evidence>
<name>A0A4P7PPX0_9FLAO</name>
<evidence type="ECO:0000313" key="13">
    <source>
        <dbReference type="EMBL" id="QBZ96659.1"/>
    </source>
</evidence>
<comment type="similarity">
    <text evidence="1 11">Belongs to the class-II aminoacyl-tRNA synthetase family.</text>
</comment>
<feature type="binding site" evidence="11">
    <location>
        <position position="570"/>
    </location>
    <ligand>
        <name>Zn(2+)</name>
        <dbReference type="ChEBI" id="CHEBI:29105"/>
    </ligand>
</feature>
<evidence type="ECO:0000259" key="12">
    <source>
        <dbReference type="PROSITE" id="PS50860"/>
    </source>
</evidence>
<comment type="subcellular location">
    <subcellularLocation>
        <location evidence="11">Cytoplasm</location>
    </subcellularLocation>
</comment>
<dbReference type="Pfam" id="PF02272">
    <property type="entry name" value="DHHA1"/>
    <property type="match status" value="1"/>
</dbReference>
<gene>
    <name evidence="11 13" type="primary">alaS</name>
    <name evidence="13" type="ORF">GS03_00136</name>
</gene>
<dbReference type="InterPro" id="IPR045864">
    <property type="entry name" value="aa-tRNA-synth_II/BPL/LPL"/>
</dbReference>
<evidence type="ECO:0000256" key="9">
    <source>
        <dbReference type="ARBA" id="ARBA00022917"/>
    </source>
</evidence>
<dbReference type="InterPro" id="IPR018165">
    <property type="entry name" value="Ala-tRNA-synth_IIc_core"/>
</dbReference>
<dbReference type="GO" id="GO:0002161">
    <property type="term" value="F:aminoacyl-tRNA deacylase activity"/>
    <property type="evidence" value="ECO:0007669"/>
    <property type="project" value="TreeGrafter"/>
</dbReference>
<comment type="domain">
    <text evidence="11">Consists of three domains; the N-terminal catalytic domain, the editing domain and the C-terminal C-Ala domain. The editing domain removes incorrectly charged amino acids, while the C-Ala domain, along with tRNA(Ala), serves as a bridge to cooperatively bring together the editing and aminoacylation centers thus stimulating deacylation of misacylated tRNAs.</text>
</comment>
<dbReference type="Gene3D" id="3.10.310.40">
    <property type="match status" value="1"/>
</dbReference>
<keyword evidence="14" id="KW-1185">Reference proteome</keyword>
<dbReference type="PANTHER" id="PTHR11777">
    <property type="entry name" value="ALANYL-TRNA SYNTHETASE"/>
    <property type="match status" value="1"/>
</dbReference>
<proteinExistence type="inferred from homology"/>
<dbReference type="Gene3D" id="3.30.980.10">
    <property type="entry name" value="Threonyl-trna Synthetase, Chain A, domain 2"/>
    <property type="match status" value="1"/>
</dbReference>
<dbReference type="GO" id="GO:0005737">
    <property type="term" value="C:cytoplasm"/>
    <property type="evidence" value="ECO:0007669"/>
    <property type="project" value="UniProtKB-SubCell"/>
</dbReference>
<keyword evidence="2 11" id="KW-0820">tRNA-binding</keyword>
<dbReference type="CDD" id="cd00673">
    <property type="entry name" value="AlaRS_core"/>
    <property type="match status" value="1"/>
</dbReference>
<evidence type="ECO:0000256" key="1">
    <source>
        <dbReference type="ARBA" id="ARBA00008226"/>
    </source>
</evidence>
<keyword evidence="10 11" id="KW-0030">Aminoacyl-tRNA synthetase</keyword>
<dbReference type="GO" id="GO:0004813">
    <property type="term" value="F:alanine-tRNA ligase activity"/>
    <property type="evidence" value="ECO:0007669"/>
    <property type="project" value="UniProtKB-UniRule"/>
</dbReference>
<dbReference type="RefSeq" id="WP_136150660.1">
    <property type="nucleotide sequence ID" value="NZ_CP038810.1"/>
</dbReference>
<evidence type="ECO:0000256" key="8">
    <source>
        <dbReference type="ARBA" id="ARBA00022884"/>
    </source>
</evidence>
<evidence type="ECO:0000256" key="5">
    <source>
        <dbReference type="ARBA" id="ARBA00022741"/>
    </source>
</evidence>
<dbReference type="InterPro" id="IPR009000">
    <property type="entry name" value="Transl_B-barrel_sf"/>
</dbReference>
<dbReference type="SUPFAM" id="SSF55681">
    <property type="entry name" value="Class II aaRS and biotin synthetases"/>
    <property type="match status" value="1"/>
</dbReference>
<reference evidence="13 14" key="1">
    <citation type="submission" date="2019-04" db="EMBL/GenBank/DDBJ databases">
        <title>Flavobacterium sp. GS03.</title>
        <authorList>
            <person name="Kim H."/>
        </authorList>
    </citation>
    <scope>NUCLEOTIDE SEQUENCE [LARGE SCALE GENOMIC DNA]</scope>
    <source>
        <strain evidence="13 14">GS03</strain>
    </source>
</reference>
<sequence>MKSQDIRKQFLQFFESKGHLIVPSAPIVLKDDPTLMFNNSGMAQFKEFFLGNGTPKSPRIADTQKCLRVSGKHNDLEDVGFDTYHHTMFEMLGNWSFGDYFKKDAINWAWELLTEVYKIPKENLYVSVFEGNPDENVPFDQEAWDIWKTLIDEDRIILGNKKDNFWEMGDQGPCGPCSEIHVDIRSAEEKAKVSGKSLVNNDHPQVVEIWNNVFMEFNRKADGSLEKLPAQHVDTGMGFERLCMALQGKTSNYDTDVFTPLIEKVEQITGLKYTSNEVKNISEEQNKTNIAIRVIVDHVRAVAFAIADGQLPSNTGAGYVIRRILRRAIRYGFTFLNTKEPFINKLVEVLADQMGEFFPEIKSQQQLVTNVIREEEASFLRTLDQGLQLLDNVVAKTKGNEVSGEKAFELYDTFGFPKDLTALILKEKGMSFKESEFDASMKAQKDRSRAASEVSTEDWKVLIPGNVETFVGYDQTENEVKITRIRKVDSKKDGVLYQIVLDNTPFYPEGGGQVGDKGTLVSANETIDIIDTKKENNLILHFAKQLPENIEANFVAKVNTDLRTSTSKNHSATHLMHLGLRTILGTHVEQKGSLVNPNHLRFDFSHFAKVTDEEIRKVEDFVNQRIEEQLQLAEYRNIPIQEAMAKGAMALFGEKYGDTVRMIEFGESRELCGGIHVKNTAEIWHFKILSEGAVAAGIRRVEAITGDAVKDYFTQQESDLDAIKETLKNPQDTLKAVVSLQDDNAKLKKQIEQLLKEKAKGLKGELASKLQDINGVKFLAAQVDLSPEGAKDLAYELGTLGTNLFLVLATAEEDKPMLSCYISKELVADKNLNAGTVVRELGKYIQGGGGGQPFFATAGGKNVAGIKEALEKAVDFVK</sequence>
<dbReference type="AlphaFoldDB" id="A0A4P7PPX0"/>
<protein>
    <recommendedName>
        <fullName evidence="11">Alanine--tRNA ligase</fullName>
        <ecNumber evidence="11">6.1.1.7</ecNumber>
    </recommendedName>
    <alternativeName>
        <fullName evidence="11">Alanyl-tRNA synthetase</fullName>
        <shortName evidence="11">AlaRS</shortName>
    </alternativeName>
</protein>
<keyword evidence="3 11" id="KW-0436">Ligase</keyword>
<dbReference type="PANTHER" id="PTHR11777:SF9">
    <property type="entry name" value="ALANINE--TRNA LIGASE, CYTOPLASMIC"/>
    <property type="match status" value="1"/>
</dbReference>
<dbReference type="InterPro" id="IPR003156">
    <property type="entry name" value="DHHA1_dom"/>
</dbReference>
<evidence type="ECO:0000256" key="2">
    <source>
        <dbReference type="ARBA" id="ARBA00022555"/>
    </source>
</evidence>
<evidence type="ECO:0000256" key="4">
    <source>
        <dbReference type="ARBA" id="ARBA00022723"/>
    </source>
</evidence>
<comment type="function">
    <text evidence="11">Catalyzes the attachment of alanine to tRNA(Ala) in a two-step reaction: alanine is first activated by ATP to form Ala-AMP and then transferred to the acceptor end of tRNA(Ala). Also edits incorrectly charged Ser-tRNA(Ala) and Gly-tRNA(Ala) via its editing domain.</text>
</comment>
<evidence type="ECO:0000256" key="6">
    <source>
        <dbReference type="ARBA" id="ARBA00022833"/>
    </source>
</evidence>